<feature type="compositionally biased region" description="Low complexity" evidence="5">
    <location>
        <begin position="28"/>
        <end position="38"/>
    </location>
</feature>
<dbReference type="PANTHER" id="PTHR22950:SF652">
    <property type="entry name" value="TRANSMEMBRANE AMINO ACID TRANSPORTER FAMILY PROTEIN"/>
    <property type="match status" value="1"/>
</dbReference>
<keyword evidence="4 6" id="KW-0472">Membrane</keyword>
<dbReference type="InterPro" id="IPR013057">
    <property type="entry name" value="AA_transpt_TM"/>
</dbReference>
<dbReference type="Proteomes" id="UP000000759">
    <property type="component" value="Unassembled WGS sequence"/>
</dbReference>
<dbReference type="AlphaFoldDB" id="B7S418"/>
<feature type="transmembrane region" description="Helical" evidence="6">
    <location>
        <begin position="460"/>
        <end position="479"/>
    </location>
</feature>
<evidence type="ECO:0000256" key="2">
    <source>
        <dbReference type="ARBA" id="ARBA00022692"/>
    </source>
</evidence>
<name>B7S418_PHATC</name>
<evidence type="ECO:0000256" key="7">
    <source>
        <dbReference type="SAM" id="SignalP"/>
    </source>
</evidence>
<feature type="transmembrane region" description="Helical" evidence="6">
    <location>
        <begin position="311"/>
        <end position="333"/>
    </location>
</feature>
<feature type="transmembrane region" description="Helical" evidence="6">
    <location>
        <begin position="431"/>
        <end position="454"/>
    </location>
</feature>
<sequence>MQRPFLLALLVSCCWCSVAATLPPQQPSSSISKSSNGSFGPIFARRGSPSRTGVTVSEGTLSIRGGAIKPRFGNNHKSTKVVVSAGPRTKLQQQKRNNQKIPEGTSTMSAQVFNLIKSIVGAGVLGLPAGIAAFGDAPSAIIPALALLPIMAFLAANGFSTIGVVCAETQTMTYRDAWSATVGPGTSWMPAAACLMVTTCSVLCYSMVLADTMPSILKATTGIALARTPTLLTLTATVILPLCLLRNLSSLAPFSLVGILGMLYTAVVMAVRWQQGAYSLPNGLFANEIVKSYQPAFGTTGMWQAVASPKVTIWISMLSTAFMAHYLAPSFYWDLKQNTMQRFNTMIGLSFTGAVALMALTAVAGFATFGISSASLILNNYAVNDALLSFSRLAVALSLIFSYPLAFKGVKDGVMDLAKVPVERRAKISDGLTVALLIGITSLALVLTDIRLILSLGGATWGNCVIYIFPSLMLFKAANTRPWLQAKRAQAVLTGLLGLVLGVLGTKQALVAA</sequence>
<dbReference type="GO" id="GO:0015179">
    <property type="term" value="F:L-amino acid transmembrane transporter activity"/>
    <property type="evidence" value="ECO:0007669"/>
    <property type="project" value="TreeGrafter"/>
</dbReference>
<dbReference type="InParanoid" id="B7S418"/>
<feature type="chain" id="PRO_5002860953" description="Amino acid transporter transmembrane domain-containing protein" evidence="7">
    <location>
        <begin position="21"/>
        <end position="513"/>
    </location>
</feature>
<dbReference type="EMBL" id="DS999283">
    <property type="protein sequence ID" value="EEC42689.1"/>
    <property type="molecule type" value="Genomic_DNA"/>
</dbReference>
<dbReference type="eggNOG" id="KOG1305">
    <property type="taxonomic scope" value="Eukaryota"/>
</dbReference>
<evidence type="ECO:0000256" key="4">
    <source>
        <dbReference type="ARBA" id="ARBA00023136"/>
    </source>
</evidence>
<evidence type="ECO:0000256" key="5">
    <source>
        <dbReference type="SAM" id="MobiDB-lite"/>
    </source>
</evidence>
<organism evidence="9 10">
    <name type="scientific">Phaeodactylum tricornutum (strain CCAP 1055/1)</name>
    <dbReference type="NCBI Taxonomy" id="556484"/>
    <lineage>
        <taxon>Eukaryota</taxon>
        <taxon>Sar</taxon>
        <taxon>Stramenopiles</taxon>
        <taxon>Ochrophyta</taxon>
        <taxon>Bacillariophyta</taxon>
        <taxon>Bacillariophyceae</taxon>
        <taxon>Bacillariophycidae</taxon>
        <taxon>Naviculales</taxon>
        <taxon>Phaeodactylaceae</taxon>
        <taxon>Phaeodactylum</taxon>
    </lineage>
</organism>
<feature type="transmembrane region" description="Helical" evidence="6">
    <location>
        <begin position="222"/>
        <end position="244"/>
    </location>
</feature>
<reference evidence="10" key="2">
    <citation type="submission" date="2008-08" db="EMBL/GenBank/DDBJ databases">
        <authorList>
            <consortium name="Diatom Consortium"/>
            <person name="Grigoriev I."/>
            <person name="Grimwood J."/>
            <person name="Kuo A."/>
            <person name="Otillar R.P."/>
            <person name="Salamov A."/>
            <person name="Detter J.C."/>
            <person name="Lindquist E."/>
            <person name="Shapiro H."/>
            <person name="Lucas S."/>
            <person name="Glavina del Rio T."/>
            <person name="Pitluck S."/>
            <person name="Rokhsar D."/>
            <person name="Bowler C."/>
        </authorList>
    </citation>
    <scope>GENOME REANNOTATION</scope>
    <source>
        <strain evidence="10">CCAP 1055/1</strain>
    </source>
</reference>
<feature type="transmembrane region" description="Helical" evidence="6">
    <location>
        <begin position="144"/>
        <end position="167"/>
    </location>
</feature>
<evidence type="ECO:0000313" key="9">
    <source>
        <dbReference type="EMBL" id="EEC42689.1"/>
    </source>
</evidence>
<dbReference type="KEGG" id="pti:PHATRDRAFT_bd1655"/>
<evidence type="ECO:0000256" key="6">
    <source>
        <dbReference type="SAM" id="Phobius"/>
    </source>
</evidence>
<keyword evidence="7" id="KW-0732">Signal</keyword>
<evidence type="ECO:0000313" key="10">
    <source>
        <dbReference type="Proteomes" id="UP000000759"/>
    </source>
</evidence>
<protein>
    <recommendedName>
        <fullName evidence="8">Amino acid transporter transmembrane domain-containing protein</fullName>
    </recommendedName>
</protein>
<dbReference type="GO" id="GO:0016020">
    <property type="term" value="C:membrane"/>
    <property type="evidence" value="ECO:0007669"/>
    <property type="project" value="UniProtKB-SubCell"/>
</dbReference>
<dbReference type="PaxDb" id="2850-Phatrdraft1655"/>
<feature type="domain" description="Amino acid transporter transmembrane" evidence="8">
    <location>
        <begin position="105"/>
        <end position="506"/>
    </location>
</feature>
<gene>
    <name evidence="9" type="ORF">PHATRDRAFT_bd1655</name>
</gene>
<evidence type="ECO:0000256" key="1">
    <source>
        <dbReference type="ARBA" id="ARBA00004141"/>
    </source>
</evidence>
<feature type="region of interest" description="Disordered" evidence="5">
    <location>
        <begin position="24"/>
        <end position="56"/>
    </location>
</feature>
<evidence type="ECO:0000256" key="3">
    <source>
        <dbReference type="ARBA" id="ARBA00022989"/>
    </source>
</evidence>
<dbReference type="RefSeq" id="XP_002176297.1">
    <property type="nucleotide sequence ID" value="XM_002176261.1"/>
</dbReference>
<reference evidence="9 10" key="1">
    <citation type="journal article" date="2008" name="Nature">
        <title>The Phaeodactylum genome reveals the evolutionary history of diatom genomes.</title>
        <authorList>
            <person name="Bowler C."/>
            <person name="Allen A.E."/>
            <person name="Badger J.H."/>
            <person name="Grimwood J."/>
            <person name="Jabbari K."/>
            <person name="Kuo A."/>
            <person name="Maheswari U."/>
            <person name="Martens C."/>
            <person name="Maumus F."/>
            <person name="Otillar R.P."/>
            <person name="Rayko E."/>
            <person name="Salamov A."/>
            <person name="Vandepoele K."/>
            <person name="Beszteri B."/>
            <person name="Gruber A."/>
            <person name="Heijde M."/>
            <person name="Katinka M."/>
            <person name="Mock T."/>
            <person name="Valentin K."/>
            <person name="Verret F."/>
            <person name="Berges J.A."/>
            <person name="Brownlee C."/>
            <person name="Cadoret J.P."/>
            <person name="Chiovitti A."/>
            <person name="Choi C.J."/>
            <person name="Coesel S."/>
            <person name="De Martino A."/>
            <person name="Detter J.C."/>
            <person name="Durkin C."/>
            <person name="Falciatore A."/>
            <person name="Fournet J."/>
            <person name="Haruta M."/>
            <person name="Huysman M.J."/>
            <person name="Jenkins B.D."/>
            <person name="Jiroutova K."/>
            <person name="Jorgensen R.E."/>
            <person name="Joubert Y."/>
            <person name="Kaplan A."/>
            <person name="Kroger N."/>
            <person name="Kroth P.G."/>
            <person name="La Roche J."/>
            <person name="Lindquist E."/>
            <person name="Lommer M."/>
            <person name="Martin-Jezequel V."/>
            <person name="Lopez P.J."/>
            <person name="Lucas S."/>
            <person name="Mangogna M."/>
            <person name="McGinnis K."/>
            <person name="Medlin L.K."/>
            <person name="Montsant A."/>
            <person name="Oudot-Le Secq M.P."/>
            <person name="Napoli C."/>
            <person name="Obornik M."/>
            <person name="Parker M.S."/>
            <person name="Petit J.L."/>
            <person name="Porcel B.M."/>
            <person name="Poulsen N."/>
            <person name="Robison M."/>
            <person name="Rychlewski L."/>
            <person name="Rynearson T.A."/>
            <person name="Schmutz J."/>
            <person name="Shapiro H."/>
            <person name="Siaut M."/>
            <person name="Stanley M."/>
            <person name="Sussman M.R."/>
            <person name="Taylor A.R."/>
            <person name="Vardi A."/>
            <person name="von Dassow P."/>
            <person name="Vyverman W."/>
            <person name="Willis A."/>
            <person name="Wyrwicz L.S."/>
            <person name="Rokhsar D.S."/>
            <person name="Weissenbach J."/>
            <person name="Armbrust E.V."/>
            <person name="Green B.R."/>
            <person name="Van de Peer Y."/>
            <person name="Grigoriev I.V."/>
        </authorList>
    </citation>
    <scope>NUCLEOTIDE SEQUENCE [LARGE SCALE GENOMIC DNA]</scope>
    <source>
        <strain evidence="9 10">CCAP 1055/1</strain>
    </source>
</reference>
<dbReference type="STRING" id="556484.B7S418"/>
<feature type="transmembrane region" description="Helical" evidence="6">
    <location>
        <begin position="491"/>
        <end position="510"/>
    </location>
</feature>
<dbReference type="GeneID" id="7205041"/>
<keyword evidence="3 6" id="KW-1133">Transmembrane helix</keyword>
<feature type="transmembrane region" description="Helical" evidence="6">
    <location>
        <begin position="390"/>
        <end position="410"/>
    </location>
</feature>
<feature type="transmembrane region" description="Helical" evidence="6">
    <location>
        <begin position="354"/>
        <end position="378"/>
    </location>
</feature>
<evidence type="ECO:0000259" key="8">
    <source>
        <dbReference type="Pfam" id="PF01490"/>
    </source>
</evidence>
<dbReference type="PANTHER" id="PTHR22950">
    <property type="entry name" value="AMINO ACID TRANSPORTER"/>
    <property type="match status" value="1"/>
</dbReference>
<keyword evidence="2 6" id="KW-0812">Transmembrane</keyword>
<feature type="transmembrane region" description="Helical" evidence="6">
    <location>
        <begin position="251"/>
        <end position="271"/>
    </location>
</feature>
<dbReference type="Pfam" id="PF01490">
    <property type="entry name" value="Aa_trans"/>
    <property type="match status" value="1"/>
</dbReference>
<feature type="transmembrane region" description="Helical" evidence="6">
    <location>
        <begin position="188"/>
        <end position="210"/>
    </location>
</feature>
<accession>B7S418</accession>
<comment type="subcellular location">
    <subcellularLocation>
        <location evidence="1">Membrane</location>
        <topology evidence="1">Multi-pass membrane protein</topology>
    </subcellularLocation>
</comment>
<feature type="signal peptide" evidence="7">
    <location>
        <begin position="1"/>
        <end position="20"/>
    </location>
</feature>
<dbReference type="OrthoDB" id="28208at2759"/>
<proteinExistence type="predicted"/>
<keyword evidence="10" id="KW-1185">Reference proteome</keyword>
<dbReference type="HOGENOM" id="CLU_032959_0_0_1"/>